<gene>
    <name evidence="1" type="ORF">DLAC_10984</name>
</gene>
<dbReference type="Proteomes" id="UP000076078">
    <property type="component" value="Unassembled WGS sequence"/>
</dbReference>
<proteinExistence type="predicted"/>
<dbReference type="AlphaFoldDB" id="A0A151Z2V8"/>
<dbReference type="EMBL" id="LODT01000051">
    <property type="protein sequence ID" value="KYQ88290.1"/>
    <property type="molecule type" value="Genomic_DNA"/>
</dbReference>
<evidence type="ECO:0000313" key="2">
    <source>
        <dbReference type="Proteomes" id="UP000076078"/>
    </source>
</evidence>
<name>A0A151Z2V8_TIELA</name>
<organism evidence="1 2">
    <name type="scientific">Tieghemostelium lacteum</name>
    <name type="common">Slime mold</name>
    <name type="synonym">Dictyostelium lacteum</name>
    <dbReference type="NCBI Taxonomy" id="361077"/>
    <lineage>
        <taxon>Eukaryota</taxon>
        <taxon>Amoebozoa</taxon>
        <taxon>Evosea</taxon>
        <taxon>Eumycetozoa</taxon>
        <taxon>Dictyostelia</taxon>
        <taxon>Dictyosteliales</taxon>
        <taxon>Raperosteliaceae</taxon>
        <taxon>Tieghemostelium</taxon>
    </lineage>
</organism>
<accession>A0A151Z2V8</accession>
<dbReference type="OrthoDB" id="23984at2759"/>
<evidence type="ECO:0000313" key="1">
    <source>
        <dbReference type="EMBL" id="KYQ88290.1"/>
    </source>
</evidence>
<reference evidence="1 2" key="1">
    <citation type="submission" date="2015-12" db="EMBL/GenBank/DDBJ databases">
        <title>Dictyostelia acquired genes for synthesis and detection of signals that induce cell-type specialization by lateral gene transfer from prokaryotes.</title>
        <authorList>
            <person name="Gloeckner G."/>
            <person name="Schaap P."/>
        </authorList>
    </citation>
    <scope>NUCLEOTIDE SEQUENCE [LARGE SCALE GENOMIC DNA]</scope>
    <source>
        <strain evidence="1 2">TK</strain>
    </source>
</reference>
<protein>
    <submittedName>
        <fullName evidence="1">Uncharacterized protein</fullName>
    </submittedName>
</protein>
<dbReference type="InParanoid" id="A0A151Z2V8"/>
<sequence length="173" mass="19200">MNFYRVYFNGNSDSVNADGVEIFSQLIDKIRERPQLGVPNQRLNLLYTDNIDFVNNNNCDEMQLLQPFDSVWINGNLVHPGGLNSYIYVCLDPILPVQLQVSVGQVRVFVRGNGVAQHLFAAGSDWDSIARGLHLSHGNLKVRGDPNNIQVMPPYPAGDYEVINAVPSVCITG</sequence>
<dbReference type="OMA" id="GAIMEYY"/>
<comment type="caution">
    <text evidence="1">The sequence shown here is derived from an EMBL/GenBank/DDBJ whole genome shotgun (WGS) entry which is preliminary data.</text>
</comment>
<keyword evidence="2" id="KW-1185">Reference proteome</keyword>